<name>A0ABR0PM68_GOSAR</name>
<proteinExistence type="predicted"/>
<gene>
    <name evidence="1" type="ORF">PVK06_020377</name>
</gene>
<comment type="caution">
    <text evidence="1">The sequence shown here is derived from an EMBL/GenBank/DDBJ whole genome shotgun (WGS) entry which is preliminary data.</text>
</comment>
<reference evidence="1 2" key="1">
    <citation type="submission" date="2023-03" db="EMBL/GenBank/DDBJ databases">
        <title>WGS of Gossypium arboreum.</title>
        <authorList>
            <person name="Yu D."/>
        </authorList>
    </citation>
    <scope>NUCLEOTIDE SEQUENCE [LARGE SCALE GENOMIC DNA]</scope>
    <source>
        <tissue evidence="1">Leaf</tissue>
    </source>
</reference>
<sequence length="63" mass="6998">MPSLGNLKSRRLREDALCPICKEEEETVAHPCRDCAFTKPVLQEVGVAPSSTNMIKVGNNSYY</sequence>
<evidence type="ECO:0000313" key="1">
    <source>
        <dbReference type="EMBL" id="KAK5825533.1"/>
    </source>
</evidence>
<accession>A0ABR0PM68</accession>
<keyword evidence="2" id="KW-1185">Reference proteome</keyword>
<dbReference type="Proteomes" id="UP001358586">
    <property type="component" value="Chromosome 6"/>
</dbReference>
<dbReference type="EMBL" id="JARKNE010000006">
    <property type="protein sequence ID" value="KAK5825533.1"/>
    <property type="molecule type" value="Genomic_DNA"/>
</dbReference>
<protein>
    <submittedName>
        <fullName evidence="1">Uncharacterized protein</fullName>
    </submittedName>
</protein>
<evidence type="ECO:0000313" key="2">
    <source>
        <dbReference type="Proteomes" id="UP001358586"/>
    </source>
</evidence>
<organism evidence="1 2">
    <name type="scientific">Gossypium arboreum</name>
    <name type="common">Tree cotton</name>
    <name type="synonym">Gossypium nanking</name>
    <dbReference type="NCBI Taxonomy" id="29729"/>
    <lineage>
        <taxon>Eukaryota</taxon>
        <taxon>Viridiplantae</taxon>
        <taxon>Streptophyta</taxon>
        <taxon>Embryophyta</taxon>
        <taxon>Tracheophyta</taxon>
        <taxon>Spermatophyta</taxon>
        <taxon>Magnoliopsida</taxon>
        <taxon>eudicotyledons</taxon>
        <taxon>Gunneridae</taxon>
        <taxon>Pentapetalae</taxon>
        <taxon>rosids</taxon>
        <taxon>malvids</taxon>
        <taxon>Malvales</taxon>
        <taxon>Malvaceae</taxon>
        <taxon>Malvoideae</taxon>
        <taxon>Gossypium</taxon>
    </lineage>
</organism>